<accession>A0A2J6Q1P8</accession>
<protein>
    <submittedName>
        <fullName evidence="2">HET-domain-containing protein</fullName>
    </submittedName>
</protein>
<evidence type="ECO:0000313" key="3">
    <source>
        <dbReference type="Proteomes" id="UP000235672"/>
    </source>
</evidence>
<organism evidence="2 3">
    <name type="scientific">Hyaloscypha hepaticicola</name>
    <dbReference type="NCBI Taxonomy" id="2082293"/>
    <lineage>
        <taxon>Eukaryota</taxon>
        <taxon>Fungi</taxon>
        <taxon>Dikarya</taxon>
        <taxon>Ascomycota</taxon>
        <taxon>Pezizomycotina</taxon>
        <taxon>Leotiomycetes</taxon>
        <taxon>Helotiales</taxon>
        <taxon>Hyaloscyphaceae</taxon>
        <taxon>Hyaloscypha</taxon>
    </lineage>
</organism>
<dbReference type="Proteomes" id="UP000235672">
    <property type="component" value="Unassembled WGS sequence"/>
</dbReference>
<dbReference type="STRING" id="1745343.A0A2J6Q1P8"/>
<evidence type="ECO:0000313" key="2">
    <source>
        <dbReference type="EMBL" id="PMD20201.1"/>
    </source>
</evidence>
<proteinExistence type="predicted"/>
<dbReference type="Pfam" id="PF06985">
    <property type="entry name" value="HET"/>
    <property type="match status" value="1"/>
</dbReference>
<dbReference type="InterPro" id="IPR010730">
    <property type="entry name" value="HET"/>
</dbReference>
<feature type="non-terminal residue" evidence="2">
    <location>
        <position position="1"/>
    </location>
</feature>
<dbReference type="EMBL" id="KZ613486">
    <property type="protein sequence ID" value="PMD20201.1"/>
    <property type="molecule type" value="Genomic_DNA"/>
</dbReference>
<dbReference type="OrthoDB" id="2958217at2759"/>
<dbReference type="AlphaFoldDB" id="A0A2J6Q1P8"/>
<dbReference type="PANTHER" id="PTHR33112:SF12">
    <property type="entry name" value="HETEROKARYON INCOMPATIBILITY DOMAIN-CONTAINING PROTEIN"/>
    <property type="match status" value="1"/>
</dbReference>
<name>A0A2J6Q1P8_9HELO</name>
<reference evidence="2 3" key="1">
    <citation type="submission" date="2016-05" db="EMBL/GenBank/DDBJ databases">
        <title>A degradative enzymes factory behind the ericoid mycorrhizal symbiosis.</title>
        <authorList>
            <consortium name="DOE Joint Genome Institute"/>
            <person name="Martino E."/>
            <person name="Morin E."/>
            <person name="Grelet G."/>
            <person name="Kuo A."/>
            <person name="Kohler A."/>
            <person name="Daghino S."/>
            <person name="Barry K."/>
            <person name="Choi C."/>
            <person name="Cichocki N."/>
            <person name="Clum A."/>
            <person name="Copeland A."/>
            <person name="Hainaut M."/>
            <person name="Haridas S."/>
            <person name="Labutti K."/>
            <person name="Lindquist E."/>
            <person name="Lipzen A."/>
            <person name="Khouja H.-R."/>
            <person name="Murat C."/>
            <person name="Ohm R."/>
            <person name="Olson A."/>
            <person name="Spatafora J."/>
            <person name="Veneault-Fourrey C."/>
            <person name="Henrissat B."/>
            <person name="Grigoriev I."/>
            <person name="Martin F."/>
            <person name="Perotto S."/>
        </authorList>
    </citation>
    <scope>NUCLEOTIDE SEQUENCE [LARGE SCALE GENOMIC DNA]</scope>
    <source>
        <strain evidence="2 3">UAMH 7357</strain>
    </source>
</reference>
<sequence length="204" mass="23085">LQARQVDQHRVDLRLVRSWLDLCRDCHSGDCASGRRIACSQFCLRVIDVIHERVVDAPADCKYVTLSYVWGQAKQVMNRKDTRPTLTTPGGLCYLEIPRTIRDAIDLCKELRENYLWVDALCIQQDDEEDVKSQIANMDQVYSCAEFTIVAAAGDHCNVGLPGLNGSRNFIQNTADIWGTRLITTHRSPTLGAETSKWNTRGWT</sequence>
<gene>
    <name evidence="2" type="ORF">NA56DRAFT_535484</name>
</gene>
<feature type="domain" description="Heterokaryon incompatibility" evidence="1">
    <location>
        <begin position="63"/>
        <end position="204"/>
    </location>
</feature>
<feature type="non-terminal residue" evidence="2">
    <location>
        <position position="204"/>
    </location>
</feature>
<dbReference type="PANTHER" id="PTHR33112">
    <property type="entry name" value="DOMAIN PROTEIN, PUTATIVE-RELATED"/>
    <property type="match status" value="1"/>
</dbReference>
<keyword evidence="3" id="KW-1185">Reference proteome</keyword>
<evidence type="ECO:0000259" key="1">
    <source>
        <dbReference type="Pfam" id="PF06985"/>
    </source>
</evidence>